<name>C4XI35_SOLM1</name>
<dbReference type="eggNOG" id="COG5266">
    <property type="taxonomic scope" value="Bacteria"/>
</dbReference>
<dbReference type="Proteomes" id="UP000009071">
    <property type="component" value="Chromosome"/>
</dbReference>
<accession>C4XI35</accession>
<dbReference type="AlphaFoldDB" id="C4XI35"/>
<dbReference type="InterPro" id="IPR019613">
    <property type="entry name" value="DUF4198"/>
</dbReference>
<gene>
    <name evidence="1" type="ordered locus">DMR_05050</name>
</gene>
<dbReference type="Pfam" id="PF10670">
    <property type="entry name" value="DUF4198"/>
    <property type="match status" value="1"/>
</dbReference>
<keyword evidence="2" id="KW-1185">Reference proteome</keyword>
<protein>
    <recommendedName>
        <fullName evidence="3">ABC-type Co2+ transport system, periplasmic component</fullName>
    </recommendedName>
</protein>
<evidence type="ECO:0000313" key="2">
    <source>
        <dbReference type="Proteomes" id="UP000009071"/>
    </source>
</evidence>
<proteinExistence type="predicted"/>
<evidence type="ECO:0000313" key="1">
    <source>
        <dbReference type="EMBL" id="BAH73997.1"/>
    </source>
</evidence>
<dbReference type="KEGG" id="dma:DMR_05050"/>
<dbReference type="STRING" id="573370.DMR_05050"/>
<reference evidence="1 2" key="1">
    <citation type="journal article" date="2009" name="Genome Res.">
        <title>Whole genome sequence of Desulfovibrio magneticus strain RS-1 revealed common gene clusters in magnetotactic bacteria.</title>
        <authorList>
            <person name="Nakazawa H."/>
            <person name="Arakaki A."/>
            <person name="Narita-Yamada S."/>
            <person name="Yashiro I."/>
            <person name="Jinno K."/>
            <person name="Aoki N."/>
            <person name="Tsuruyama A."/>
            <person name="Okamura Y."/>
            <person name="Tanikawa S."/>
            <person name="Fujita N."/>
            <person name="Takeyama H."/>
            <person name="Matsunaga T."/>
        </authorList>
    </citation>
    <scope>NUCLEOTIDE SEQUENCE [LARGE SCALE GENOMIC DNA]</scope>
    <source>
        <strain evidence="2">ATCC 700980 / DSM 13731 / RS-1</strain>
    </source>
</reference>
<dbReference type="HOGENOM" id="CLU_089873_0_0_7"/>
<evidence type="ECO:0008006" key="3">
    <source>
        <dbReference type="Google" id="ProtNLM"/>
    </source>
</evidence>
<sequence>MRHERLLWAILTGFRGGAKDRLECGWRGKTLLTRVTKKYLRRMIAYEISSKALERGSSMHSLIKGLTLFLAGALLAAGPALAHETVVKPGAEAAAPGKALPFGVHSAHVFIESEELEAAPDVKAFVFEGGKLAEVALALKANDKGLTYDGQAVFSKPGTGIVYVHRLPQFWSLTPEGMKKGTKKELPGATKSNRYEKFAKGLVAVGGETAGFDALVGARLELVPLTDPAKAKVGEDLPVKVLLDGQPMPATVLATYDGFTKNPNTYAYYTETDDSGVAKVRLTHAGLWLVRTEAKAVPADGSADQEVLRSTLTFFVK</sequence>
<dbReference type="EMBL" id="AP010904">
    <property type="protein sequence ID" value="BAH73997.1"/>
    <property type="molecule type" value="Genomic_DNA"/>
</dbReference>
<organism evidence="1 2">
    <name type="scientific">Solidesulfovibrio magneticus (strain ATCC 700980 / DSM 13731 / RS-1)</name>
    <name type="common">Desulfovibrio magneticus</name>
    <dbReference type="NCBI Taxonomy" id="573370"/>
    <lineage>
        <taxon>Bacteria</taxon>
        <taxon>Pseudomonadati</taxon>
        <taxon>Thermodesulfobacteriota</taxon>
        <taxon>Desulfovibrionia</taxon>
        <taxon>Desulfovibrionales</taxon>
        <taxon>Desulfovibrionaceae</taxon>
        <taxon>Solidesulfovibrio</taxon>
    </lineage>
</organism>